<evidence type="ECO:0000313" key="6">
    <source>
        <dbReference type="EMBL" id="SNQ49980.1"/>
    </source>
</evidence>
<reference evidence="6 7" key="1">
    <citation type="submission" date="2017-06" db="EMBL/GenBank/DDBJ databases">
        <authorList>
            <person name="Kim H.J."/>
            <person name="Triplett B.A."/>
        </authorList>
    </citation>
    <scope>NUCLEOTIDE SEQUENCE [LARGE SCALE GENOMIC DNA]</scope>
    <source>
        <strain evidence="6">FRACA_ARgP5</strain>
    </source>
</reference>
<dbReference type="GO" id="GO:0003677">
    <property type="term" value="F:DNA binding"/>
    <property type="evidence" value="ECO:0007669"/>
    <property type="project" value="InterPro"/>
</dbReference>
<dbReference type="CDD" id="cd01127">
    <property type="entry name" value="TrwB_TraG_TraD_VirD4"/>
    <property type="match status" value="1"/>
</dbReference>
<feature type="binding site" evidence="3">
    <location>
        <begin position="997"/>
        <end position="1004"/>
    </location>
    <ligand>
        <name>ATP</name>
        <dbReference type="ChEBI" id="CHEBI:30616"/>
    </ligand>
</feature>
<dbReference type="PROSITE" id="PS50901">
    <property type="entry name" value="FTSK"/>
    <property type="match status" value="2"/>
</dbReference>
<dbReference type="EMBL" id="FZMO01000334">
    <property type="protein sequence ID" value="SNQ49980.1"/>
    <property type="molecule type" value="Genomic_DNA"/>
</dbReference>
<feature type="domain" description="FtsK" evidence="5">
    <location>
        <begin position="980"/>
        <end position="1174"/>
    </location>
</feature>
<dbReference type="PANTHER" id="PTHR22683">
    <property type="entry name" value="SPORULATION PROTEIN RELATED"/>
    <property type="match status" value="1"/>
</dbReference>
<dbReference type="SMART" id="SM00382">
    <property type="entry name" value="AAA"/>
    <property type="match status" value="3"/>
</dbReference>
<dbReference type="Proteomes" id="UP000234331">
    <property type="component" value="Unassembled WGS sequence"/>
</dbReference>
<keyword evidence="7" id="KW-1185">Reference proteome</keyword>
<gene>
    <name evidence="6" type="ORF">FRACA_40008</name>
</gene>
<evidence type="ECO:0000256" key="1">
    <source>
        <dbReference type="ARBA" id="ARBA00022741"/>
    </source>
</evidence>
<sequence>MQLSFTVHDSRTGTHADVLLRADGRDTVRHLATALACVIRPSTGDRASARAGPSLSLADSPRALDPDLPLGCSPLHEGVVVLLDASQARRSSSAGLLDLAIVTGVGAGVVHPLPAGEHRVGVSPGGVITLGGGLPRPPLLTVRVAVDGTFDLIPGTGTRVISRPPAMPQGTIVALVGTPPATLRFTRPAVQAARAQLPAPRFNVNRPPRIRPTPSATAFTLPVPPTRPRSMPVPVLATLLPVLAAGGMAMILGSASLLLFAAVGPLTLGASVLSTRRRDRSSHRSDQARHERTCLAVERAARQALRREQRERHTDHPDPAALFAIAWQRDAGLWRRRPEDADYLRLRVGTAEQPSTVAVSTAARAASPLRACFPAVIDLPEHGVAGVAIPAGGASELGSWLVAQAVVLHSPAELAVRVLVAEPRDADAWRWLRWLPHCRYESADARLVSFAAGEVGCAAQVAELLSLIDGRREQGSRGIARGRDVLVVIEGARALRAVPGMIALLRTGPELGVHIVCLETAVRNLPVECRTVVDADGEYLTLRRDQGSTVRRVRPDLVGPAGRRRSLTGLAGTSRWCESVARALAPLRDISEDTGLPGSVRLSELLAPYGTTATAIAARWASAGSPGPATGGRPVPVGIAGGAVFALNLQADGPHGLIAGTTGAGKSELLQTIIAAHAVAYRPDELTFVLVDYKGGSAFAECAGLPHTLGLVTDLDPHLVRRALTSLSAELRQREGLLARYGARDLESLSRLPPGQRPAATPPRLVLVVDEFATLARELPDFVSGLVGLAQRGRSLGLHLLLATQRPSGVVSPEIRANTNLRVALRVTDIAESEDVVGSPDAALIDPSTPGRAVVRCGPDRVTVVQTGWASAPSPDDLVTPAGLEVTRLPWPDLRPLVDAAEPEATSYAPTTELTALVHSVREAAACLRIGSQPSPWLPPLPERLSLSALPPVPPLSAAAVHAVRPVTIGLVDDCDRQRQDPFTVDLEHGGHLLVVGAARSGRSTALRAVAGAVAGALSPRDVHLYGLDCGGGALAAITALPHTGALVGRDDPERVGRLLARLIAVVDQRRRRFAVDGVADLLEARRSAGPGAALPYLLLLLDGFEGFLAEFEDLNGGDLVEDLMRLLREGLGAGLRVILSTDRRGLTGRLTSLVDERLILRMADPADYALAGITAATLPGHLPAGRALATGGRFATPVEVQVGLLDGEPAGRSQAAALRSLGARASVLAPATVPASGGMRPFRVEALPTRVTAAEMAAALRDRPAPLLSTGLRVPLGLGGDDLSPVEIDLSDDTGFVVGGPPRSGRSSTLVTISLALLRQGMALVAVTPRACALRNLIDHRNMVVVLDAGLSPLSGHATQNRPNPPEQLHPVTRLLWPGAGADGTPSIDAAGRAPVVLVDDAELVGEPAASALADYWRRARDLGGILIIAGSTEDLLLQYRGFTVDVRREEHGLLLAPRRVTDGDLLGTRLPRPGSGPVPPGRGVLVRRGRLRPVQVARPPSPSPTAAPNHNREPTRHENGHHSGSHASRLPDGSAAA</sequence>
<feature type="domain" description="FtsK" evidence="5">
    <location>
        <begin position="641"/>
        <end position="834"/>
    </location>
</feature>
<feature type="region of interest" description="Disordered" evidence="4">
    <location>
        <begin position="1465"/>
        <end position="1539"/>
    </location>
</feature>
<evidence type="ECO:0000256" key="3">
    <source>
        <dbReference type="PROSITE-ProRule" id="PRU00289"/>
    </source>
</evidence>
<feature type="compositionally biased region" description="Basic and acidic residues" evidence="4">
    <location>
        <begin position="1512"/>
        <end position="1523"/>
    </location>
</feature>
<evidence type="ECO:0000256" key="4">
    <source>
        <dbReference type="SAM" id="MobiDB-lite"/>
    </source>
</evidence>
<evidence type="ECO:0000259" key="5">
    <source>
        <dbReference type="PROSITE" id="PS50901"/>
    </source>
</evidence>
<dbReference type="OrthoDB" id="9807790at2"/>
<accession>A0A2I2KWF0</accession>
<evidence type="ECO:0000313" key="7">
    <source>
        <dbReference type="Proteomes" id="UP000234331"/>
    </source>
</evidence>
<dbReference type="InterPro" id="IPR050206">
    <property type="entry name" value="FtsK/SpoIIIE/SftA"/>
</dbReference>
<dbReference type="InterPro" id="IPR003593">
    <property type="entry name" value="AAA+_ATPase"/>
</dbReference>
<keyword evidence="6" id="KW-0131">Cell cycle</keyword>
<dbReference type="GO" id="GO:0051301">
    <property type="term" value="P:cell division"/>
    <property type="evidence" value="ECO:0007669"/>
    <property type="project" value="UniProtKB-KW"/>
</dbReference>
<organism evidence="6 7">
    <name type="scientific">Frankia canadensis</name>
    <dbReference type="NCBI Taxonomy" id="1836972"/>
    <lineage>
        <taxon>Bacteria</taxon>
        <taxon>Bacillati</taxon>
        <taxon>Actinomycetota</taxon>
        <taxon>Actinomycetes</taxon>
        <taxon>Frankiales</taxon>
        <taxon>Frankiaceae</taxon>
        <taxon>Frankia</taxon>
    </lineage>
</organism>
<name>A0A2I2KWF0_9ACTN</name>
<keyword evidence="6" id="KW-0132">Cell division</keyword>
<keyword evidence="1 3" id="KW-0547">Nucleotide-binding</keyword>
<dbReference type="Pfam" id="PF01580">
    <property type="entry name" value="FtsK_SpoIIIE"/>
    <property type="match status" value="2"/>
</dbReference>
<dbReference type="Gene3D" id="3.40.50.300">
    <property type="entry name" value="P-loop containing nucleotide triphosphate hydrolases"/>
    <property type="match status" value="4"/>
</dbReference>
<dbReference type="SUPFAM" id="SSF52540">
    <property type="entry name" value="P-loop containing nucleoside triphosphate hydrolases"/>
    <property type="match status" value="3"/>
</dbReference>
<dbReference type="InterPro" id="IPR002543">
    <property type="entry name" value="FtsK_dom"/>
</dbReference>
<keyword evidence="2 3" id="KW-0067">ATP-binding</keyword>
<dbReference type="PANTHER" id="PTHR22683:SF1">
    <property type="entry name" value="TYPE VII SECRETION SYSTEM PROTEIN ESSC"/>
    <property type="match status" value="1"/>
</dbReference>
<dbReference type="InterPro" id="IPR027417">
    <property type="entry name" value="P-loop_NTPase"/>
</dbReference>
<proteinExistence type="predicted"/>
<feature type="binding site" evidence="3">
    <location>
        <begin position="660"/>
        <end position="667"/>
    </location>
    <ligand>
        <name>ATP</name>
        <dbReference type="ChEBI" id="CHEBI:30616"/>
    </ligand>
</feature>
<protein>
    <submittedName>
        <fullName evidence="6">Putative cell division-related protein</fullName>
    </submittedName>
</protein>
<dbReference type="GO" id="GO:0005524">
    <property type="term" value="F:ATP binding"/>
    <property type="evidence" value="ECO:0007669"/>
    <property type="project" value="UniProtKB-UniRule"/>
</dbReference>
<evidence type="ECO:0000256" key="2">
    <source>
        <dbReference type="ARBA" id="ARBA00022840"/>
    </source>
</evidence>